<dbReference type="Proteomes" id="UP000009026">
    <property type="component" value="Chromosome"/>
</dbReference>
<dbReference type="AlphaFoldDB" id="A0A0H4WZJ8"/>
<dbReference type="PATRIC" id="fig|1297742.4.peg.5221"/>
<dbReference type="RefSeq" id="WP_002640649.1">
    <property type="nucleotide sequence ID" value="NZ_CP012109.1"/>
</dbReference>
<sequence length="197" mass="21602">MTYISSGQLRADVEQLLGVALVREPDADEEDSEDDEAEEDDDAFTLDGFTPELRAELEALSDLAENWSLPQLCVLQWGDFCPSPWQNGADRDEVLEEWLDGDEAATDFVMRAVSVVHGGGGFYVLVNEDGRMGILCEDPHSFDRLDCTLPQFLKTLVSAHHMVSTRGLEAAKAELSKVVGTRATLLLTFAGRLAPKG</sequence>
<protein>
    <submittedName>
        <fullName evidence="2">Uncharacterized protein</fullName>
    </submittedName>
</protein>
<proteinExistence type="predicted"/>
<dbReference type="KEGG" id="mym:A176_005146"/>
<reference evidence="2 3" key="1">
    <citation type="journal article" date="2016" name="PLoS ONE">
        <title>Complete Genome Sequence and Comparative Genomics of a Novel Myxobacterium Myxococcus hansupus.</title>
        <authorList>
            <person name="Sharma G."/>
            <person name="Narwani T."/>
            <person name="Subramanian S."/>
        </authorList>
    </citation>
    <scope>NUCLEOTIDE SEQUENCE [LARGE SCALE GENOMIC DNA]</scope>
    <source>
        <strain evidence="3">mixupus</strain>
    </source>
</reference>
<accession>A0A0H4WZJ8</accession>
<organism evidence="2 3">
    <name type="scientific">Pseudomyxococcus hansupus</name>
    <dbReference type="NCBI Taxonomy" id="1297742"/>
    <lineage>
        <taxon>Bacteria</taxon>
        <taxon>Pseudomonadati</taxon>
        <taxon>Myxococcota</taxon>
        <taxon>Myxococcia</taxon>
        <taxon>Myxococcales</taxon>
        <taxon>Cystobacterineae</taxon>
        <taxon>Myxococcaceae</taxon>
        <taxon>Pseudomyxococcus</taxon>
    </lineage>
</organism>
<feature type="region of interest" description="Disordered" evidence="1">
    <location>
        <begin position="24"/>
        <end position="43"/>
    </location>
</feature>
<feature type="compositionally biased region" description="Acidic residues" evidence="1">
    <location>
        <begin position="26"/>
        <end position="43"/>
    </location>
</feature>
<evidence type="ECO:0000313" key="3">
    <source>
        <dbReference type="Proteomes" id="UP000009026"/>
    </source>
</evidence>
<evidence type="ECO:0000313" key="2">
    <source>
        <dbReference type="EMBL" id="AKQ68234.1"/>
    </source>
</evidence>
<keyword evidence="3" id="KW-1185">Reference proteome</keyword>
<name>A0A0H4WZJ8_9BACT</name>
<evidence type="ECO:0000256" key="1">
    <source>
        <dbReference type="SAM" id="MobiDB-lite"/>
    </source>
</evidence>
<gene>
    <name evidence="2" type="ORF">A176_005146</name>
</gene>
<dbReference type="EMBL" id="CP012109">
    <property type="protein sequence ID" value="AKQ68234.1"/>
    <property type="molecule type" value="Genomic_DNA"/>
</dbReference>